<dbReference type="KEGG" id="qlo:115992644"/>
<dbReference type="InterPro" id="IPR044552">
    <property type="entry name" value="GLIP1-5/GLL25"/>
</dbReference>
<dbReference type="InterPro" id="IPR036514">
    <property type="entry name" value="SGNH_hydro_sf"/>
</dbReference>
<dbReference type="EMBL" id="LRBV02000005">
    <property type="status" value="NOT_ANNOTATED_CDS"/>
    <property type="molecule type" value="Genomic_DNA"/>
</dbReference>
<sequence length="366" mass="40561">MASLSIHYCILAFFCATLLIIPYTCLAKLPENHAALFIFGDSLFDAGNNNYINGPKTDFWPYGETFFKHPTGRVCNGRVVPDFIAEYANLPLIKPYLQPGFDNYTDGVNFASAGAGVLPETHPGTINLELQLSYFEEVEKKLKQQLGDTEAKKLLSKSVYLFSIGGNDYITITSSVNQSNVITSSYKKKYMTMVLGNFTTAIKKVYKMGGRKFGFQNLGPIGCMPATKASLGITSDCAHEPSVIAKMHNIALPKLLKKIQRQLPGFKHALYDYYTTLAERTLHSTKFGFKVGKSACCGSGTYNGEFTCGGKNGTVKYELCRNPSEYVWFDAAHPTESANRQLANLFWNGHPKITGPYSLKKLFDIL</sequence>
<name>A0A7N2R433_QUELO</name>
<dbReference type="Gramene" id="QL05p001852:mrna">
    <property type="protein sequence ID" value="QL05p001852:mrna"/>
    <property type="gene ID" value="QL05p001852"/>
</dbReference>
<feature type="signal peptide" evidence="3">
    <location>
        <begin position="1"/>
        <end position="27"/>
    </location>
</feature>
<evidence type="ECO:0000256" key="3">
    <source>
        <dbReference type="SAM" id="SignalP"/>
    </source>
</evidence>
<keyword evidence="5" id="KW-1185">Reference proteome</keyword>
<reference evidence="4" key="2">
    <citation type="submission" date="2021-01" db="UniProtKB">
        <authorList>
            <consortium name="EnsemblPlants"/>
        </authorList>
    </citation>
    <scope>IDENTIFICATION</scope>
</reference>
<dbReference type="PROSITE" id="PS01098">
    <property type="entry name" value="LIPASE_GDSL_SER"/>
    <property type="match status" value="1"/>
</dbReference>
<dbReference type="Proteomes" id="UP000594261">
    <property type="component" value="Chromosome 5"/>
</dbReference>
<proteinExistence type="inferred from homology"/>
<organism evidence="4 5">
    <name type="scientific">Quercus lobata</name>
    <name type="common">Valley oak</name>
    <dbReference type="NCBI Taxonomy" id="97700"/>
    <lineage>
        <taxon>Eukaryota</taxon>
        <taxon>Viridiplantae</taxon>
        <taxon>Streptophyta</taxon>
        <taxon>Embryophyta</taxon>
        <taxon>Tracheophyta</taxon>
        <taxon>Spermatophyta</taxon>
        <taxon>Magnoliopsida</taxon>
        <taxon>eudicotyledons</taxon>
        <taxon>Gunneridae</taxon>
        <taxon>Pentapetalae</taxon>
        <taxon>rosids</taxon>
        <taxon>fabids</taxon>
        <taxon>Fagales</taxon>
        <taxon>Fagaceae</taxon>
        <taxon>Quercus</taxon>
    </lineage>
</organism>
<evidence type="ECO:0000313" key="5">
    <source>
        <dbReference type="Proteomes" id="UP000594261"/>
    </source>
</evidence>
<dbReference type="InterPro" id="IPR008265">
    <property type="entry name" value="Lipase_GDSL_AS"/>
</dbReference>
<keyword evidence="2 3" id="KW-0732">Signal</keyword>
<dbReference type="GO" id="GO:0006629">
    <property type="term" value="P:lipid metabolic process"/>
    <property type="evidence" value="ECO:0007669"/>
    <property type="project" value="InterPro"/>
</dbReference>
<dbReference type="GeneID" id="115992644"/>
<dbReference type="RefSeq" id="XP_030972724.1">
    <property type="nucleotide sequence ID" value="XM_031116864.1"/>
</dbReference>
<dbReference type="InterPro" id="IPR001087">
    <property type="entry name" value="GDSL"/>
</dbReference>
<comment type="similarity">
    <text evidence="1">Belongs to the 'GDSL' lipolytic enzyme family.</text>
</comment>
<evidence type="ECO:0000256" key="2">
    <source>
        <dbReference type="ARBA" id="ARBA00022729"/>
    </source>
</evidence>
<dbReference type="AlphaFoldDB" id="A0A7N2R433"/>
<protein>
    <submittedName>
        <fullName evidence="4">Uncharacterized protein</fullName>
    </submittedName>
</protein>
<dbReference type="Gene3D" id="3.40.50.1110">
    <property type="entry name" value="SGNH hydrolase"/>
    <property type="match status" value="1"/>
</dbReference>
<dbReference type="OMA" id="VIAKMHN"/>
<dbReference type="GO" id="GO:0016298">
    <property type="term" value="F:lipase activity"/>
    <property type="evidence" value="ECO:0007669"/>
    <property type="project" value="InterPro"/>
</dbReference>
<dbReference type="Pfam" id="PF00657">
    <property type="entry name" value="Lipase_GDSL"/>
    <property type="match status" value="1"/>
</dbReference>
<evidence type="ECO:0000256" key="1">
    <source>
        <dbReference type="ARBA" id="ARBA00008668"/>
    </source>
</evidence>
<dbReference type="InterPro" id="IPR035669">
    <property type="entry name" value="SGNH_plant_lipase-like"/>
</dbReference>
<gene>
    <name evidence="4" type="primary">LOC115992644</name>
</gene>
<dbReference type="EnsemblPlants" id="QL05p001852:mrna">
    <property type="protein sequence ID" value="QL05p001852:mrna"/>
    <property type="gene ID" value="QL05p001852"/>
</dbReference>
<accession>A0A7N2R433</accession>
<dbReference type="CDD" id="cd01837">
    <property type="entry name" value="SGNH_plant_lipase_like"/>
    <property type="match status" value="1"/>
</dbReference>
<dbReference type="OrthoDB" id="1600564at2759"/>
<reference evidence="4 5" key="1">
    <citation type="journal article" date="2016" name="G3 (Bethesda)">
        <title>First Draft Assembly and Annotation of the Genome of a California Endemic Oak Quercus lobata Nee (Fagaceae).</title>
        <authorList>
            <person name="Sork V.L."/>
            <person name="Fitz-Gibbon S.T."/>
            <person name="Puiu D."/>
            <person name="Crepeau M."/>
            <person name="Gugger P.F."/>
            <person name="Sherman R."/>
            <person name="Stevens K."/>
            <person name="Langley C.H."/>
            <person name="Pellegrini M."/>
            <person name="Salzberg S.L."/>
        </authorList>
    </citation>
    <scope>NUCLEOTIDE SEQUENCE [LARGE SCALE GENOMIC DNA]</scope>
    <source>
        <strain evidence="4 5">cv. SW786</strain>
    </source>
</reference>
<dbReference type="PANTHER" id="PTHR45966:SF12">
    <property type="entry name" value="GDSL ESTERASE_LIPASE 1-LIKE ISOFORM X2"/>
    <property type="match status" value="1"/>
</dbReference>
<dbReference type="InParanoid" id="A0A7N2R433"/>
<feature type="chain" id="PRO_5029445882" evidence="3">
    <location>
        <begin position="28"/>
        <end position="366"/>
    </location>
</feature>
<dbReference type="SUPFAM" id="SSF52266">
    <property type="entry name" value="SGNH hydrolase"/>
    <property type="match status" value="1"/>
</dbReference>
<dbReference type="PANTHER" id="PTHR45966">
    <property type="entry name" value="GDSL-LIKE LIPASE/ACYLHYDROLASE"/>
    <property type="match status" value="1"/>
</dbReference>
<evidence type="ECO:0000313" key="4">
    <source>
        <dbReference type="EnsemblPlants" id="QL05p001852:mrna"/>
    </source>
</evidence>